<evidence type="ECO:0000313" key="2">
    <source>
        <dbReference type="Proteomes" id="UP000557307"/>
    </source>
</evidence>
<proteinExistence type="predicted"/>
<evidence type="ECO:0000313" key="1">
    <source>
        <dbReference type="EMBL" id="MBB5282662.1"/>
    </source>
</evidence>
<comment type="caution">
    <text evidence="1">The sequence shown here is derived from an EMBL/GenBank/DDBJ whole genome shotgun (WGS) entry which is preliminary data.</text>
</comment>
<accession>A0A840TM79</accession>
<dbReference type="AlphaFoldDB" id="A0A840TM79"/>
<protein>
    <submittedName>
        <fullName evidence="1">Uncharacterized protein</fullName>
    </submittedName>
</protein>
<gene>
    <name evidence="1" type="ORF">HNQ92_000783</name>
</gene>
<reference evidence="1 2" key="1">
    <citation type="submission" date="2020-08" db="EMBL/GenBank/DDBJ databases">
        <title>Genomic Encyclopedia of Type Strains, Phase IV (KMG-IV): sequencing the most valuable type-strain genomes for metagenomic binning, comparative biology and taxonomic classification.</title>
        <authorList>
            <person name="Goeker M."/>
        </authorList>
    </citation>
    <scope>NUCLEOTIDE SEQUENCE [LARGE SCALE GENOMIC DNA]</scope>
    <source>
        <strain evidence="1 2">DSM 105074</strain>
    </source>
</reference>
<name>A0A840TM79_9BACT</name>
<sequence length="382" mass="44121">MKRSFNSLLLCLAILMAFESCKSAKKSLRRGDYEESVLRAVDKLRDNARHASSEEILKEAYPLAVQQAQEDIARFQNSSDPFHWEPIAEAYTGLNRMYDALRSCPACLRMVKAQGFHEEEKTARQNAAEERYASGQQLLSTGGRDNARRAFEQFERAQNLVPGFRDVTRQLDQAYEEGSFKVVVEQVLVTSRAYQLSNEYFQNRISEFLQTNRRLNKFVHFYTPEEATNLKVRPDHVITLQFDDFVVGQTLVEAKTEVVTSKDSVKVGETTVNGKKVPVYNKVTAKLTQSRKTVHSSGLLDMQIRDFETKKVVNQEKFQGDYNWFCQWGSFNGDERALTAEQKRMCNSKELLPPPPQQLFVEFSKPIYDRLTSRFRTFYAKY</sequence>
<dbReference type="RefSeq" id="WP_184171182.1">
    <property type="nucleotide sequence ID" value="NZ_JACHGF010000001.1"/>
</dbReference>
<dbReference type="Proteomes" id="UP000557307">
    <property type="component" value="Unassembled WGS sequence"/>
</dbReference>
<dbReference type="EMBL" id="JACHGF010000001">
    <property type="protein sequence ID" value="MBB5282662.1"/>
    <property type="molecule type" value="Genomic_DNA"/>
</dbReference>
<organism evidence="1 2">
    <name type="scientific">Rhabdobacter roseus</name>
    <dbReference type="NCBI Taxonomy" id="1655419"/>
    <lineage>
        <taxon>Bacteria</taxon>
        <taxon>Pseudomonadati</taxon>
        <taxon>Bacteroidota</taxon>
        <taxon>Cytophagia</taxon>
        <taxon>Cytophagales</taxon>
        <taxon>Cytophagaceae</taxon>
        <taxon>Rhabdobacter</taxon>
    </lineage>
</organism>
<keyword evidence="2" id="KW-1185">Reference proteome</keyword>